<sequence>MAAAVVLTMAFEATVVVGTAHLAMGVERTAVPAEKAADAKDLGPATAGSVAAARLKAKIQNRRIEALDARTETSTVHVNPNGSVTEEAHTGPIRFKDDRGAWQDVDISLQKLSDGSVGARRHPHELRLAGRSAAPKGLRSTGRKTASAGVPLVTLEGRTGQRIQLGWYGALPAPQIEGEEDTVARYRNALPATDLLIESTRSGYEQFLELKDRSAVDASGAIAYSLTARGLTAEAKPDGSVSFKDSEGRPVGAMPAPVMWDARVDSSSGEHKRTAPVAVKVVQDGDTVTLTLTPDAKFLADPATRFPVTIDPAISVGASFDTFVQQGYTTDQSSSTDLKLGNNGSSQVARSFLSFPMKNITGKQITAAKLNLFAYHSWSCTPASWEVWSTGAAGSGSRWTAQPAWTAKHATSTQTKGYSSACNDGWVSADVTSLATAWAGNGNGSNHLGLRATNENEPAGWKRFNSGNAASNTPYLSVTYNSVPDLPTLIAPAAGAATNDTTPTLSAKALDGDGSQVTLNYEVWTSTGTSALLTGNSAAVASGAQADWTAALPAGSYKWRARATDGSAAGAWSAFRTLVVDTTAPAATTVSSAGFPAGQWSGTPDGNGDFTGDFTLTPPATDVKSVQWQLDGGAWQSIAATGSPVTATPVFRAGKHTLAARSRDAAGNVSATASFTFFAGSGAALLSPGQGDRPARRTVLTGQGKTSDTGVRYQYRRGETDAWKDVPLADVRRRADNTALAAWPAAVSGGLPEALVWDITSSLTEDGPIDVRAVFTDGSGTDASPATSITVDRQAGAAPTQAAGPGDVNMLTGDFVLTETDSSAFGLTASRTASSRRPSEGGQQEGQVAIFGPQWTAGAAAELSASESLYLRKTSNTSVAVVDIDGGETGFTATSGGGWKPEEGAEALTLTGSLTGSFTLEDTEGTVSRFAKIDTAATIWQLSQSSLPTDNSTTSLISEKVVVGSAVLARPKYVIAPTSAVTNATCASTPSTKGCRILEYQYATTTTATGSTPGDYAGQVARIRLWSTDPGAANATAAVVSNYAYDASGRLREQWDPRVSPALKTTYTYDSAGRVVTQTPPGELPWTFSYGKAGSSTVAGEGMLLSASRPTLKPGSRDETDGGTSATSLVYDIPLTGAKAPNQLSPAEALTWGQTDAPTDATAVFPADQVPASHSGNDLNAGDYDKATITYTNASGLQVNTGLPGRHLATTQYDSFGNVVLELGATNRELALGNADYQVTTQSQLGILADSPAERARKLATVSEFSADGKRQLQQYGPLHLVTLTQQLQGDSDSPTIAAGAQVAARQHTVTRYDEGRPTDGSARVADQPTTASTGAFVEGYPNDGDVRTTNTRYDWVKGLPTAAVTDPNGIRLTRSSEFDAQGRILKSMQPKSNGADAGTVASRYWTADGTGACSGRPEWADLLCSSGPAGKITGGGPNPDELPTRTLEYNRLGQVAKVTETANGVTRTTVTTYDAAGRGTKSTITGGAGTAVPTQTITYDSANGQAVTVSDGAATVRHVTDRLGREISYDDGAGNVTRTEYDRRDRVTRRTDSVPSETTYSYQSLTGQPTGMHDSALGSTGDVSAFYDSDGRLYKQRLPWSIDVEYNLDPAGNETSRYWHWESGWTIQGESVSENIHGQVVSRTTYTGGGAYQSYTYDAAGRLTKADDTQAGVTTHRSYGFDANTNRTSLVTTVDDVDGGAPTTKTVNSTYDTADRLSSAGTVYDAFGRTTAQSSGARNSYFANDLVRQITAGSERTTWDLDAAGRLASFTTENQDDNGTWSTASTKRNHYGADGDNPTWINEGDSRITRNLSDLTGDLIATTGATGDVVLQLTNIHGDVATQLPLVDATTPVVSSYDEFGNRLPGTDPARYGWIGAERRSSETPSTATLMGVRLYDSATGRFLSTDRIVGGNASSYDYCFGDPVNCYDISGNYAIGGLVPEAAICALFLLWCADMVYVTNWALGEAKKRYSNGAKQNAYRHCIWQAMLTWSVGSYLAKSLGNAHEKNAGKSAAAKRDSKADSYNNTVGRSVGGKITAWTYGKAKQTACRLCKDKVKKHKLKSNAKGKTWV</sequence>
<dbReference type="Gene3D" id="2.60.40.10">
    <property type="entry name" value="Immunoglobulins"/>
    <property type="match status" value="1"/>
</dbReference>
<name>A0ABP9AVY4_9ACTN</name>
<organism evidence="3 4">
    <name type="scientific">Streptomyces sanyensis</name>
    <dbReference type="NCBI Taxonomy" id="568869"/>
    <lineage>
        <taxon>Bacteria</taxon>
        <taxon>Bacillati</taxon>
        <taxon>Actinomycetota</taxon>
        <taxon>Actinomycetes</taxon>
        <taxon>Kitasatosporales</taxon>
        <taxon>Streptomycetaceae</taxon>
        <taxon>Streptomyces</taxon>
    </lineage>
</organism>
<comment type="caution">
    <text evidence="3">The sequence shown here is derived from an EMBL/GenBank/DDBJ whole genome shotgun (WGS) entry which is preliminary data.</text>
</comment>
<dbReference type="NCBIfam" id="NF033679">
    <property type="entry name" value="DNRLRE_dom"/>
    <property type="match status" value="1"/>
</dbReference>
<feature type="region of interest" description="Disordered" evidence="1">
    <location>
        <begin position="1775"/>
        <end position="1799"/>
    </location>
</feature>
<dbReference type="NCBIfam" id="TIGR01643">
    <property type="entry name" value="YD_repeat_2x"/>
    <property type="match status" value="1"/>
</dbReference>
<protein>
    <recommendedName>
        <fullName evidence="2">DUF6973 domain-containing protein</fullName>
    </recommendedName>
</protein>
<reference evidence="4" key="1">
    <citation type="journal article" date="2019" name="Int. J. Syst. Evol. Microbiol.">
        <title>The Global Catalogue of Microorganisms (GCM) 10K type strain sequencing project: providing services to taxonomists for standard genome sequencing and annotation.</title>
        <authorList>
            <consortium name="The Broad Institute Genomics Platform"/>
            <consortium name="The Broad Institute Genome Sequencing Center for Infectious Disease"/>
            <person name="Wu L."/>
            <person name="Ma J."/>
        </authorList>
    </citation>
    <scope>NUCLEOTIDE SEQUENCE [LARGE SCALE GENOMIC DNA]</scope>
    <source>
        <strain evidence="4">JCM 18324</strain>
    </source>
</reference>
<dbReference type="InterPro" id="IPR054246">
    <property type="entry name" value="DUF6973"/>
</dbReference>
<dbReference type="PANTHER" id="PTHR32305">
    <property type="match status" value="1"/>
</dbReference>
<feature type="compositionally biased region" description="Polar residues" evidence="1">
    <location>
        <begin position="1556"/>
        <end position="1570"/>
    </location>
</feature>
<dbReference type="InterPro" id="IPR022385">
    <property type="entry name" value="Rhs_assc_core"/>
</dbReference>
<dbReference type="Pfam" id="PF22322">
    <property type="entry name" value="DUF6973"/>
    <property type="match status" value="1"/>
</dbReference>
<dbReference type="Proteomes" id="UP001501147">
    <property type="component" value="Unassembled WGS sequence"/>
</dbReference>
<keyword evidence="4" id="KW-1185">Reference proteome</keyword>
<dbReference type="RefSeq" id="WP_345614978.1">
    <property type="nucleotide sequence ID" value="NZ_BAABJV010000012.1"/>
</dbReference>
<feature type="region of interest" description="Disordered" evidence="1">
    <location>
        <begin position="687"/>
        <end position="707"/>
    </location>
</feature>
<evidence type="ECO:0000259" key="2">
    <source>
        <dbReference type="Pfam" id="PF22322"/>
    </source>
</evidence>
<dbReference type="InterPro" id="IPR006530">
    <property type="entry name" value="YD"/>
</dbReference>
<dbReference type="Pfam" id="PF05593">
    <property type="entry name" value="RHS_repeat"/>
    <property type="match status" value="1"/>
</dbReference>
<gene>
    <name evidence="3" type="ORF">GCM10023329_42030</name>
</gene>
<feature type="region of interest" description="Disordered" evidence="1">
    <location>
        <begin position="1544"/>
        <end position="1577"/>
    </location>
</feature>
<dbReference type="InterPro" id="IPR031325">
    <property type="entry name" value="RHS_repeat"/>
</dbReference>
<dbReference type="InterPro" id="IPR013783">
    <property type="entry name" value="Ig-like_fold"/>
</dbReference>
<dbReference type="PANTHER" id="PTHR32305:SF15">
    <property type="entry name" value="PROTEIN RHSA-RELATED"/>
    <property type="match status" value="1"/>
</dbReference>
<accession>A0ABP9AVY4</accession>
<dbReference type="EMBL" id="BAABJV010000012">
    <property type="protein sequence ID" value="GAA4786758.1"/>
    <property type="molecule type" value="Genomic_DNA"/>
</dbReference>
<feature type="compositionally biased region" description="Basic and acidic residues" evidence="1">
    <location>
        <begin position="1544"/>
        <end position="1553"/>
    </location>
</feature>
<dbReference type="Gene3D" id="2.180.10.10">
    <property type="entry name" value="RHS repeat-associated core"/>
    <property type="match status" value="2"/>
</dbReference>
<feature type="compositionally biased region" description="Polar residues" evidence="1">
    <location>
        <begin position="1775"/>
        <end position="1787"/>
    </location>
</feature>
<proteinExistence type="predicted"/>
<evidence type="ECO:0000256" key="1">
    <source>
        <dbReference type="SAM" id="MobiDB-lite"/>
    </source>
</evidence>
<feature type="region of interest" description="Disordered" evidence="1">
    <location>
        <begin position="1309"/>
        <end position="1344"/>
    </location>
</feature>
<dbReference type="InterPro" id="IPR050708">
    <property type="entry name" value="T6SS_VgrG/RHS"/>
</dbReference>
<dbReference type="NCBIfam" id="TIGR03696">
    <property type="entry name" value="Rhs_assc_core"/>
    <property type="match status" value="1"/>
</dbReference>
<evidence type="ECO:0000313" key="4">
    <source>
        <dbReference type="Proteomes" id="UP001501147"/>
    </source>
</evidence>
<evidence type="ECO:0000313" key="3">
    <source>
        <dbReference type="EMBL" id="GAA4786758.1"/>
    </source>
</evidence>
<feature type="domain" description="DUF6973" evidence="2">
    <location>
        <begin position="1950"/>
        <end position="2060"/>
    </location>
</feature>